<reference evidence="1 2" key="1">
    <citation type="submission" date="2013-10" db="EMBL/GenBank/DDBJ databases">
        <authorList>
            <person name="Wang G."/>
            <person name="Zhuang W."/>
        </authorList>
    </citation>
    <scope>NUCLEOTIDE SEQUENCE [LARGE SCALE GENOMIC DNA]</scope>
    <source>
        <strain evidence="1 2">DSM 20118</strain>
    </source>
</reference>
<evidence type="ECO:0000313" key="1">
    <source>
        <dbReference type="EMBL" id="KGM01546.1"/>
    </source>
</evidence>
<dbReference type="Gene3D" id="3.40.190.10">
    <property type="entry name" value="Periplasmic binding protein-like II"/>
    <property type="match status" value="1"/>
</dbReference>
<dbReference type="InterPro" id="IPR006311">
    <property type="entry name" value="TAT_signal"/>
</dbReference>
<dbReference type="InterPro" id="IPR006059">
    <property type="entry name" value="SBP"/>
</dbReference>
<dbReference type="EMBL" id="AXNT01000099">
    <property type="protein sequence ID" value="KGM01546.1"/>
    <property type="molecule type" value="Genomic_DNA"/>
</dbReference>
<dbReference type="STRING" id="1408250.Q760_00695"/>
<name>A0A0A0B8I6_9CELL</name>
<dbReference type="SUPFAM" id="SSF53850">
    <property type="entry name" value="Periplasmic binding protein-like II"/>
    <property type="match status" value="1"/>
</dbReference>
<dbReference type="PROSITE" id="PS51318">
    <property type="entry name" value="TAT"/>
    <property type="match status" value="1"/>
</dbReference>
<dbReference type="PANTHER" id="PTHR43649">
    <property type="entry name" value="ARABINOSE-BINDING PROTEIN-RELATED"/>
    <property type="match status" value="1"/>
</dbReference>
<organism evidence="1 2">
    <name type="scientific">Cellulomonas cellasea DSM 20118</name>
    <dbReference type="NCBI Taxonomy" id="1408250"/>
    <lineage>
        <taxon>Bacteria</taxon>
        <taxon>Bacillati</taxon>
        <taxon>Actinomycetota</taxon>
        <taxon>Actinomycetes</taxon>
        <taxon>Micrococcales</taxon>
        <taxon>Cellulomonadaceae</taxon>
        <taxon>Cellulomonas</taxon>
    </lineage>
</organism>
<dbReference type="Pfam" id="PF13416">
    <property type="entry name" value="SBP_bac_8"/>
    <property type="match status" value="1"/>
</dbReference>
<proteinExistence type="predicted"/>
<comment type="caution">
    <text evidence="1">The sequence shown here is derived from an EMBL/GenBank/DDBJ whole genome shotgun (WGS) entry which is preliminary data.</text>
</comment>
<dbReference type="Proteomes" id="UP000029833">
    <property type="component" value="Unassembled WGS sequence"/>
</dbReference>
<dbReference type="PROSITE" id="PS51257">
    <property type="entry name" value="PROKAR_LIPOPROTEIN"/>
    <property type="match status" value="1"/>
</dbReference>
<sequence length="445" mass="47996">MVTMARLSDAPMSRRQVLGLGALAAGAGFGLSACGSPVPLASSGPALDGEYTGPPVQLEYWNGFTGGDGPAMREIVARFNESQDLIRVRMNVVQWAQYYQRVVAAVHAGKGPDIGAMHVEQLATQAARQTIAPLTEIVDELGVSEEEYPTEVWERGMYAGERYGIPFDVHSLASYANLDVLESNGVRGLPEARQDFEASLATLVGAGVESPFWVPNRWPAHLIFLSLLWQFGGEPYSEDGSTATFDSEAGVAALQWLVTQIQTGVSPENVAPDSQYTAFKNGEGAYTWDGIWQINDLLTTAPDLRWGLSPIPTIGEQPAVWANSHQLVMFKSRAPDDNRLLATKTFMRYLVENSEIWSQAGMVPARAAARESEEFLASPQAPIAEAVPTMRFLPSVAAIGEVQAQTLEVGLANAILGRQSPQEALAGAAAQASQLMQSNLRKFEG</sequence>
<protein>
    <recommendedName>
        <fullName evidence="3">ABC transporter substrate-binding protein</fullName>
    </recommendedName>
</protein>
<dbReference type="AlphaFoldDB" id="A0A0A0B8I6"/>
<evidence type="ECO:0000313" key="2">
    <source>
        <dbReference type="Proteomes" id="UP000029833"/>
    </source>
</evidence>
<dbReference type="CDD" id="cd14748">
    <property type="entry name" value="PBP2_UgpB"/>
    <property type="match status" value="1"/>
</dbReference>
<accession>A0A0A0B8I6</accession>
<dbReference type="InterPro" id="IPR050490">
    <property type="entry name" value="Bact_solute-bd_prot1"/>
</dbReference>
<dbReference type="PANTHER" id="PTHR43649:SF14">
    <property type="entry name" value="BLR3389 PROTEIN"/>
    <property type="match status" value="1"/>
</dbReference>
<gene>
    <name evidence="1" type="ORF">Q760_00695</name>
</gene>
<evidence type="ECO:0008006" key="3">
    <source>
        <dbReference type="Google" id="ProtNLM"/>
    </source>
</evidence>
<keyword evidence="2" id="KW-1185">Reference proteome</keyword>